<evidence type="ECO:0000313" key="1">
    <source>
        <dbReference type="EMBL" id="KAH3776781.1"/>
    </source>
</evidence>
<dbReference type="EMBL" id="JAIWYP010000009">
    <property type="protein sequence ID" value="KAH3776781.1"/>
    <property type="molecule type" value="Genomic_DNA"/>
</dbReference>
<protein>
    <submittedName>
        <fullName evidence="1">Uncharacterized protein</fullName>
    </submittedName>
</protein>
<evidence type="ECO:0000313" key="2">
    <source>
        <dbReference type="Proteomes" id="UP000828390"/>
    </source>
</evidence>
<sequence length="81" mass="9012">MLLETTGFSCKLDSHDYSLEEQHQKHFPWNGTSCGFEWGDQKRDVITLDPIAGMFSPANVFSPAMLCGPCGQNHGLLQKIV</sequence>
<organism evidence="1 2">
    <name type="scientific">Dreissena polymorpha</name>
    <name type="common">Zebra mussel</name>
    <name type="synonym">Mytilus polymorpha</name>
    <dbReference type="NCBI Taxonomy" id="45954"/>
    <lineage>
        <taxon>Eukaryota</taxon>
        <taxon>Metazoa</taxon>
        <taxon>Spiralia</taxon>
        <taxon>Lophotrochozoa</taxon>
        <taxon>Mollusca</taxon>
        <taxon>Bivalvia</taxon>
        <taxon>Autobranchia</taxon>
        <taxon>Heteroconchia</taxon>
        <taxon>Euheterodonta</taxon>
        <taxon>Imparidentia</taxon>
        <taxon>Neoheterodontei</taxon>
        <taxon>Myida</taxon>
        <taxon>Dreissenoidea</taxon>
        <taxon>Dreissenidae</taxon>
        <taxon>Dreissena</taxon>
    </lineage>
</organism>
<gene>
    <name evidence="1" type="ORF">DPMN_178214</name>
</gene>
<reference evidence="1" key="2">
    <citation type="submission" date="2020-11" db="EMBL/GenBank/DDBJ databases">
        <authorList>
            <person name="McCartney M.A."/>
            <person name="Auch B."/>
            <person name="Kono T."/>
            <person name="Mallez S."/>
            <person name="Becker A."/>
            <person name="Gohl D.M."/>
            <person name="Silverstein K.A.T."/>
            <person name="Koren S."/>
            <person name="Bechman K.B."/>
            <person name="Herman A."/>
            <person name="Abrahante J.E."/>
            <person name="Garbe J."/>
        </authorList>
    </citation>
    <scope>NUCLEOTIDE SEQUENCE</scope>
    <source>
        <strain evidence="1">Duluth1</strain>
        <tissue evidence="1">Whole animal</tissue>
    </source>
</reference>
<name>A0A9D4IIG9_DREPO</name>
<proteinExistence type="predicted"/>
<dbReference type="Proteomes" id="UP000828390">
    <property type="component" value="Unassembled WGS sequence"/>
</dbReference>
<keyword evidence="2" id="KW-1185">Reference proteome</keyword>
<reference evidence="1" key="1">
    <citation type="journal article" date="2019" name="bioRxiv">
        <title>The Genome of the Zebra Mussel, Dreissena polymorpha: A Resource for Invasive Species Research.</title>
        <authorList>
            <person name="McCartney M.A."/>
            <person name="Auch B."/>
            <person name="Kono T."/>
            <person name="Mallez S."/>
            <person name="Zhang Y."/>
            <person name="Obille A."/>
            <person name="Becker A."/>
            <person name="Abrahante J.E."/>
            <person name="Garbe J."/>
            <person name="Badalamenti J.P."/>
            <person name="Herman A."/>
            <person name="Mangelson H."/>
            <person name="Liachko I."/>
            <person name="Sullivan S."/>
            <person name="Sone E.D."/>
            <person name="Koren S."/>
            <person name="Silverstein K.A.T."/>
            <person name="Beckman K.B."/>
            <person name="Gohl D.M."/>
        </authorList>
    </citation>
    <scope>NUCLEOTIDE SEQUENCE</scope>
    <source>
        <strain evidence="1">Duluth1</strain>
        <tissue evidence="1">Whole animal</tissue>
    </source>
</reference>
<comment type="caution">
    <text evidence="1">The sequence shown here is derived from an EMBL/GenBank/DDBJ whole genome shotgun (WGS) entry which is preliminary data.</text>
</comment>
<accession>A0A9D4IIG9</accession>
<dbReference type="AlphaFoldDB" id="A0A9D4IIG9"/>